<dbReference type="Pfam" id="PF02770">
    <property type="entry name" value="Acyl-CoA_dh_M"/>
    <property type="match status" value="1"/>
</dbReference>
<comment type="caution">
    <text evidence="11">The sequence shown here is derived from an EMBL/GenBank/DDBJ whole genome shotgun (WGS) entry which is preliminary data.</text>
</comment>
<dbReference type="PANTHER" id="PTHR48083">
    <property type="entry name" value="MEDIUM-CHAIN SPECIFIC ACYL-COA DEHYDROGENASE, MITOCHONDRIAL-RELATED"/>
    <property type="match status" value="1"/>
</dbReference>
<dbReference type="PROSITE" id="PS00072">
    <property type="entry name" value="ACYL_COA_DH_1"/>
    <property type="match status" value="1"/>
</dbReference>
<evidence type="ECO:0000259" key="9">
    <source>
        <dbReference type="Pfam" id="PF02770"/>
    </source>
</evidence>
<evidence type="ECO:0000256" key="4">
    <source>
        <dbReference type="ARBA" id="ARBA00022630"/>
    </source>
</evidence>
<dbReference type="AlphaFoldDB" id="A0A838XSF1"/>
<gene>
    <name evidence="11" type="ORF">H1W37_13500</name>
</gene>
<dbReference type="Pfam" id="PF02771">
    <property type="entry name" value="Acyl-CoA_dh_N"/>
    <property type="match status" value="1"/>
</dbReference>
<feature type="domain" description="Acyl-CoA dehydrogenase/oxidase N-terminal" evidence="10">
    <location>
        <begin position="31"/>
        <end position="137"/>
    </location>
</feature>
<dbReference type="InterPro" id="IPR037069">
    <property type="entry name" value="AcylCoA_DH/ox_N_sf"/>
</dbReference>
<name>A0A838XSF1_9HYPH</name>
<dbReference type="InterPro" id="IPR036250">
    <property type="entry name" value="AcylCo_DH-like_C"/>
</dbReference>
<dbReference type="SUPFAM" id="SSF47203">
    <property type="entry name" value="Acyl-CoA dehydrogenase C-terminal domain-like"/>
    <property type="match status" value="1"/>
</dbReference>
<dbReference type="GO" id="GO:0033539">
    <property type="term" value="P:fatty acid beta-oxidation using acyl-CoA dehydrogenase"/>
    <property type="evidence" value="ECO:0007669"/>
    <property type="project" value="TreeGrafter"/>
</dbReference>
<dbReference type="GO" id="GO:0003995">
    <property type="term" value="F:acyl-CoA dehydrogenase activity"/>
    <property type="evidence" value="ECO:0007669"/>
    <property type="project" value="InterPro"/>
</dbReference>
<evidence type="ECO:0000256" key="2">
    <source>
        <dbReference type="ARBA" id="ARBA00009347"/>
    </source>
</evidence>
<evidence type="ECO:0000256" key="5">
    <source>
        <dbReference type="ARBA" id="ARBA00022827"/>
    </source>
</evidence>
<dbReference type="InterPro" id="IPR013786">
    <property type="entry name" value="AcylCoA_DH/ox_N"/>
</dbReference>
<evidence type="ECO:0000313" key="12">
    <source>
        <dbReference type="Proteomes" id="UP000559404"/>
    </source>
</evidence>
<dbReference type="InterPro" id="IPR006089">
    <property type="entry name" value="Acyl-CoA_DH_CS"/>
</dbReference>
<dbReference type="InterPro" id="IPR046373">
    <property type="entry name" value="Acyl-CoA_Oxase/DH_mid-dom_sf"/>
</dbReference>
<dbReference type="InterPro" id="IPR009100">
    <property type="entry name" value="AcylCoA_DH/oxidase_NM_dom_sf"/>
</dbReference>
<keyword evidence="12" id="KW-1185">Reference proteome</keyword>
<dbReference type="CDD" id="cd00567">
    <property type="entry name" value="ACAD"/>
    <property type="match status" value="1"/>
</dbReference>
<dbReference type="InterPro" id="IPR006091">
    <property type="entry name" value="Acyl-CoA_Oxase/DH_mid-dom"/>
</dbReference>
<dbReference type="Gene3D" id="1.20.140.10">
    <property type="entry name" value="Butyryl-CoA Dehydrogenase, subunit A, domain 3"/>
    <property type="match status" value="1"/>
</dbReference>
<dbReference type="Gene3D" id="2.40.110.10">
    <property type="entry name" value="Butyryl-CoA Dehydrogenase, subunit A, domain 2"/>
    <property type="match status" value="1"/>
</dbReference>
<dbReference type="GO" id="GO:0005737">
    <property type="term" value="C:cytoplasm"/>
    <property type="evidence" value="ECO:0007669"/>
    <property type="project" value="TreeGrafter"/>
</dbReference>
<dbReference type="GO" id="GO:0050660">
    <property type="term" value="F:flavin adenine dinucleotide binding"/>
    <property type="evidence" value="ECO:0007669"/>
    <property type="project" value="InterPro"/>
</dbReference>
<dbReference type="SUPFAM" id="SSF56645">
    <property type="entry name" value="Acyl-CoA dehydrogenase NM domain-like"/>
    <property type="match status" value="1"/>
</dbReference>
<dbReference type="Pfam" id="PF00441">
    <property type="entry name" value="Acyl-CoA_dh_1"/>
    <property type="match status" value="1"/>
</dbReference>
<feature type="domain" description="Acyl-CoA oxidase/dehydrogenase middle" evidence="9">
    <location>
        <begin position="141"/>
        <end position="232"/>
    </location>
</feature>
<keyword evidence="4 7" id="KW-0285">Flavoprotein</keyword>
<evidence type="ECO:0000256" key="7">
    <source>
        <dbReference type="RuleBase" id="RU362125"/>
    </source>
</evidence>
<evidence type="ECO:0000259" key="8">
    <source>
        <dbReference type="Pfam" id="PF00441"/>
    </source>
</evidence>
<dbReference type="InterPro" id="IPR050741">
    <property type="entry name" value="Acyl-CoA_dehydrogenase"/>
</dbReference>
<accession>A0A838XSF1</accession>
<evidence type="ECO:0000256" key="6">
    <source>
        <dbReference type="ARBA" id="ARBA00023002"/>
    </source>
</evidence>
<dbReference type="InterPro" id="IPR009075">
    <property type="entry name" value="AcylCo_DH/oxidase_C"/>
</dbReference>
<evidence type="ECO:0000256" key="1">
    <source>
        <dbReference type="ARBA" id="ARBA00001974"/>
    </source>
</evidence>
<feature type="domain" description="Acyl-CoA dehydrogenase/oxidase C-terminal" evidence="8">
    <location>
        <begin position="245"/>
        <end position="394"/>
    </location>
</feature>
<keyword evidence="5 7" id="KW-0274">FAD</keyword>
<dbReference type="EMBL" id="JACEON010000012">
    <property type="protein sequence ID" value="MBA4612677.1"/>
    <property type="molecule type" value="Genomic_DNA"/>
</dbReference>
<evidence type="ECO:0000313" key="11">
    <source>
        <dbReference type="EMBL" id="MBA4612677.1"/>
    </source>
</evidence>
<sequence>MNVQTPDRKAGHAQDGDWLAADRADLPFFGDEHQALTRRLSDWARDAEREIAEALDLPPSEAVRRLTRLLGQGGWFSLALKAPADTRSLCLIREAFAYRHDLLDYAFSIQILAALPLALWGSDRHRAEILPRLCSGEEIGAFALTERDSGSDISAIGLQAVETEGGYRLTGQKSWIANADIADQVVVLTRTGAGTGPLGLTLFVADTRSEGCRVEPVELIAPRPFGDIAFDDFFVPADRLVGDKGMGLAVAIDTLERCRITVGAAANGFARRAVVEAGGHVLERRATGRRLADIPAVRGILTRMTAAMHLSQLTVTEAAWEMDRGGARKSPLSSLAKLHATEAAQGIVDQCVQLHGAAGLVAGSLPENLYRQIRSLRLYEGASEVQEDILSEAVMAGSLR</sequence>
<comment type="similarity">
    <text evidence="2 7">Belongs to the acyl-CoA dehydrogenase family.</text>
</comment>
<reference evidence="11 12" key="1">
    <citation type="submission" date="2020-07" db="EMBL/GenBank/DDBJ databases">
        <authorList>
            <person name="Li M."/>
        </authorList>
    </citation>
    <scope>NUCLEOTIDE SEQUENCE [LARGE SCALE GENOMIC DNA]</scope>
    <source>
        <strain evidence="11 12">DSM 23284</strain>
    </source>
</reference>
<dbReference type="PANTHER" id="PTHR48083:SF2">
    <property type="entry name" value="MEDIUM-CHAIN SPECIFIC ACYL-COA DEHYDROGENASE, MITOCHONDRIAL"/>
    <property type="match status" value="1"/>
</dbReference>
<reference evidence="11 12" key="2">
    <citation type="submission" date="2020-08" db="EMBL/GenBank/DDBJ databases">
        <title>Stappia taiwanensis sp. nov., isolated from a coastal thermal spring.</title>
        <authorList>
            <person name="Kampfer P."/>
        </authorList>
    </citation>
    <scope>NUCLEOTIDE SEQUENCE [LARGE SCALE GENOMIC DNA]</scope>
    <source>
        <strain evidence="11 12">DSM 23284</strain>
    </source>
</reference>
<organism evidence="11 12">
    <name type="scientific">Stappia taiwanensis</name>
    <dbReference type="NCBI Taxonomy" id="992267"/>
    <lineage>
        <taxon>Bacteria</taxon>
        <taxon>Pseudomonadati</taxon>
        <taxon>Pseudomonadota</taxon>
        <taxon>Alphaproteobacteria</taxon>
        <taxon>Hyphomicrobiales</taxon>
        <taxon>Stappiaceae</taxon>
        <taxon>Stappia</taxon>
    </lineage>
</organism>
<keyword evidence="6 7" id="KW-0560">Oxidoreductase</keyword>
<proteinExistence type="inferred from homology"/>
<comment type="cofactor">
    <cofactor evidence="1 7">
        <name>FAD</name>
        <dbReference type="ChEBI" id="CHEBI:57692"/>
    </cofactor>
</comment>
<protein>
    <recommendedName>
        <fullName evidence="3">Medium-chain specific acyl-CoA dehydrogenase, mitochondrial</fullName>
    </recommendedName>
</protein>
<dbReference type="Proteomes" id="UP000559404">
    <property type="component" value="Unassembled WGS sequence"/>
</dbReference>
<evidence type="ECO:0000256" key="3">
    <source>
        <dbReference type="ARBA" id="ARBA00019125"/>
    </source>
</evidence>
<dbReference type="RefSeq" id="WP_181760862.1">
    <property type="nucleotide sequence ID" value="NZ_BMCR01000003.1"/>
</dbReference>
<dbReference type="Gene3D" id="1.10.540.10">
    <property type="entry name" value="Acyl-CoA dehydrogenase/oxidase, N-terminal domain"/>
    <property type="match status" value="1"/>
</dbReference>
<evidence type="ECO:0000259" key="10">
    <source>
        <dbReference type="Pfam" id="PF02771"/>
    </source>
</evidence>